<dbReference type="Gene3D" id="1.20.120.980">
    <property type="entry name" value="Serine carboxypeptidase S28, SKS domain"/>
    <property type="match status" value="1"/>
</dbReference>
<reference evidence="6" key="1">
    <citation type="submission" date="2021-04" db="EMBL/GenBank/DDBJ databases">
        <authorList>
            <consortium name="Wellcome Sanger Institute Data Sharing"/>
        </authorList>
    </citation>
    <scope>NUCLEOTIDE SEQUENCE [LARGE SCALE GENOMIC DNA]</scope>
</reference>
<evidence type="ECO:0000313" key="7">
    <source>
        <dbReference type="Proteomes" id="UP000472264"/>
    </source>
</evidence>
<keyword evidence="2" id="KW-0645">Protease</keyword>
<reference evidence="6" key="3">
    <citation type="submission" date="2025-09" db="UniProtKB">
        <authorList>
            <consortium name="Ensembl"/>
        </authorList>
    </citation>
    <scope>IDENTIFICATION</scope>
</reference>
<dbReference type="InterPro" id="IPR042269">
    <property type="entry name" value="Ser_carbopepase_S28_SKS"/>
</dbReference>
<evidence type="ECO:0000256" key="1">
    <source>
        <dbReference type="ARBA" id="ARBA00011079"/>
    </source>
</evidence>
<dbReference type="GO" id="GO:0005764">
    <property type="term" value="C:lysosome"/>
    <property type="evidence" value="ECO:0007669"/>
    <property type="project" value="TreeGrafter"/>
</dbReference>
<comment type="similarity">
    <text evidence="1">Belongs to the peptidase S28 family.</text>
</comment>
<name>A0A665VNX5_ECHNA</name>
<dbReference type="GO" id="GO:0070008">
    <property type="term" value="F:serine-type exopeptidase activity"/>
    <property type="evidence" value="ECO:0007669"/>
    <property type="project" value="InterPro"/>
</dbReference>
<dbReference type="GO" id="GO:0006508">
    <property type="term" value="P:proteolysis"/>
    <property type="evidence" value="ECO:0007669"/>
    <property type="project" value="UniProtKB-KW"/>
</dbReference>
<dbReference type="Gene3D" id="3.40.50.1820">
    <property type="entry name" value="alpha/beta hydrolase"/>
    <property type="match status" value="1"/>
</dbReference>
<sequence>GGQKTICPLLFDYSCSFCWGGGDVQWTYQTCTEFGFYQTCEDATCPFSGMLTLQDDTQLCPLLFGISQHSLPARVAFTNAYYGGAKAHTHRVLYINGGIDPWQELSVVSDKTLAEDGEAGTIFIEDTAHCADMMSRRVTDRCSLKKARKIEKHVAGWLKTAAQEKMEKRGG</sequence>
<proteinExistence type="inferred from homology"/>
<keyword evidence="3" id="KW-0732">Signal</keyword>
<dbReference type="GO" id="GO:0008239">
    <property type="term" value="F:dipeptidyl-peptidase activity"/>
    <property type="evidence" value="ECO:0007669"/>
    <property type="project" value="TreeGrafter"/>
</dbReference>
<keyword evidence="7" id="KW-1185">Reference proteome</keyword>
<dbReference type="GO" id="GO:0005768">
    <property type="term" value="C:endosome"/>
    <property type="evidence" value="ECO:0007669"/>
    <property type="project" value="TreeGrafter"/>
</dbReference>
<evidence type="ECO:0000313" key="6">
    <source>
        <dbReference type="Ensembl" id="ENSENLP00000033450.1"/>
    </source>
</evidence>
<dbReference type="InterPro" id="IPR008758">
    <property type="entry name" value="Peptidase_S28"/>
</dbReference>
<dbReference type="Ensembl" id="ENSENLT00000034383.1">
    <property type="protein sequence ID" value="ENSENLP00000033450.1"/>
    <property type="gene ID" value="ENSENLG00000014718.1"/>
</dbReference>
<keyword evidence="5" id="KW-0325">Glycoprotein</keyword>
<dbReference type="Proteomes" id="UP000472264">
    <property type="component" value="Chromosome 13"/>
</dbReference>
<keyword evidence="4" id="KW-0378">Hydrolase</keyword>
<reference evidence="6" key="2">
    <citation type="submission" date="2025-08" db="UniProtKB">
        <authorList>
            <consortium name="Ensembl"/>
        </authorList>
    </citation>
    <scope>IDENTIFICATION</scope>
</reference>
<dbReference type="AlphaFoldDB" id="A0A665VNX5"/>
<accession>A0A665VNX5</accession>
<evidence type="ECO:0000256" key="2">
    <source>
        <dbReference type="ARBA" id="ARBA00022670"/>
    </source>
</evidence>
<evidence type="ECO:0000256" key="3">
    <source>
        <dbReference type="ARBA" id="ARBA00022729"/>
    </source>
</evidence>
<evidence type="ECO:0000256" key="5">
    <source>
        <dbReference type="ARBA" id="ARBA00023180"/>
    </source>
</evidence>
<dbReference type="PANTHER" id="PTHR11010">
    <property type="entry name" value="PROTEASE S28 PRO-X CARBOXYPEPTIDASE-RELATED"/>
    <property type="match status" value="1"/>
</dbReference>
<protein>
    <recommendedName>
        <fullName evidence="8">Thymus-specific serine protease</fullName>
    </recommendedName>
</protein>
<evidence type="ECO:0000256" key="4">
    <source>
        <dbReference type="ARBA" id="ARBA00022801"/>
    </source>
</evidence>
<evidence type="ECO:0008006" key="8">
    <source>
        <dbReference type="Google" id="ProtNLM"/>
    </source>
</evidence>
<dbReference type="InterPro" id="IPR029058">
    <property type="entry name" value="AB_hydrolase_fold"/>
</dbReference>
<dbReference type="PANTHER" id="PTHR11010:SF11">
    <property type="entry name" value="THYMUS-SPECIFIC SERINE PROTEASE"/>
    <property type="match status" value="1"/>
</dbReference>
<dbReference type="Pfam" id="PF05577">
    <property type="entry name" value="Peptidase_S28"/>
    <property type="match status" value="1"/>
</dbReference>
<gene>
    <name evidence="6" type="primary">LOC115052526</name>
</gene>
<organism evidence="6 7">
    <name type="scientific">Echeneis naucrates</name>
    <name type="common">Live sharksucker</name>
    <dbReference type="NCBI Taxonomy" id="173247"/>
    <lineage>
        <taxon>Eukaryota</taxon>
        <taxon>Metazoa</taxon>
        <taxon>Chordata</taxon>
        <taxon>Craniata</taxon>
        <taxon>Vertebrata</taxon>
        <taxon>Euteleostomi</taxon>
        <taxon>Actinopterygii</taxon>
        <taxon>Neopterygii</taxon>
        <taxon>Teleostei</taxon>
        <taxon>Neoteleostei</taxon>
        <taxon>Acanthomorphata</taxon>
        <taxon>Carangaria</taxon>
        <taxon>Carangiformes</taxon>
        <taxon>Echeneidae</taxon>
        <taxon>Echeneis</taxon>
    </lineage>
</organism>